<evidence type="ECO:0000313" key="2">
    <source>
        <dbReference type="EMBL" id="TNN58669.1"/>
    </source>
</evidence>
<feature type="compositionally biased region" description="Basic residues" evidence="1">
    <location>
        <begin position="76"/>
        <end position="91"/>
    </location>
</feature>
<organism evidence="2 3">
    <name type="scientific">Liparis tanakae</name>
    <name type="common">Tanaka's snailfish</name>
    <dbReference type="NCBI Taxonomy" id="230148"/>
    <lineage>
        <taxon>Eukaryota</taxon>
        <taxon>Metazoa</taxon>
        <taxon>Chordata</taxon>
        <taxon>Craniata</taxon>
        <taxon>Vertebrata</taxon>
        <taxon>Euteleostomi</taxon>
        <taxon>Actinopterygii</taxon>
        <taxon>Neopterygii</taxon>
        <taxon>Teleostei</taxon>
        <taxon>Neoteleostei</taxon>
        <taxon>Acanthomorphata</taxon>
        <taxon>Eupercaria</taxon>
        <taxon>Perciformes</taxon>
        <taxon>Cottioidei</taxon>
        <taxon>Cottales</taxon>
        <taxon>Liparidae</taxon>
        <taxon>Liparis</taxon>
    </lineage>
</organism>
<evidence type="ECO:0000313" key="3">
    <source>
        <dbReference type="Proteomes" id="UP000314294"/>
    </source>
</evidence>
<dbReference type="Proteomes" id="UP000314294">
    <property type="component" value="Unassembled WGS sequence"/>
</dbReference>
<feature type="region of interest" description="Disordered" evidence="1">
    <location>
        <begin position="1"/>
        <end position="91"/>
    </location>
</feature>
<name>A0A4Z2GYX7_9TELE</name>
<dbReference type="EMBL" id="SRLO01000373">
    <property type="protein sequence ID" value="TNN58669.1"/>
    <property type="molecule type" value="Genomic_DNA"/>
</dbReference>
<feature type="compositionally biased region" description="Polar residues" evidence="1">
    <location>
        <begin position="37"/>
        <end position="53"/>
    </location>
</feature>
<evidence type="ECO:0000256" key="1">
    <source>
        <dbReference type="SAM" id="MobiDB-lite"/>
    </source>
</evidence>
<feature type="compositionally biased region" description="Basic residues" evidence="1">
    <location>
        <begin position="54"/>
        <end position="66"/>
    </location>
</feature>
<proteinExistence type="predicted"/>
<sequence>MWALGGSPTSKPATPRGPGKPLAPSFPWPVPAVSKRWSYSTQRIRSSEKSCNQRVRRLQANRRHRGPGIDREERRGRMRKGHGRRKPGWTL</sequence>
<keyword evidence="3" id="KW-1185">Reference proteome</keyword>
<protein>
    <submittedName>
        <fullName evidence="2">Uncharacterized protein</fullName>
    </submittedName>
</protein>
<accession>A0A4Z2GYX7</accession>
<gene>
    <name evidence="2" type="ORF">EYF80_031083</name>
</gene>
<reference evidence="2 3" key="1">
    <citation type="submission" date="2019-03" db="EMBL/GenBank/DDBJ databases">
        <title>First draft genome of Liparis tanakae, snailfish: a comprehensive survey of snailfish specific genes.</title>
        <authorList>
            <person name="Kim W."/>
            <person name="Song I."/>
            <person name="Jeong J.-H."/>
            <person name="Kim D."/>
            <person name="Kim S."/>
            <person name="Ryu S."/>
            <person name="Song J.Y."/>
            <person name="Lee S.K."/>
        </authorList>
    </citation>
    <scope>NUCLEOTIDE SEQUENCE [LARGE SCALE GENOMIC DNA]</scope>
    <source>
        <tissue evidence="2">Muscle</tissue>
    </source>
</reference>
<dbReference type="AlphaFoldDB" id="A0A4Z2GYX7"/>
<comment type="caution">
    <text evidence="2">The sequence shown here is derived from an EMBL/GenBank/DDBJ whole genome shotgun (WGS) entry which is preliminary data.</text>
</comment>